<organism evidence="1 2">
    <name type="scientific">Daphnia magna</name>
    <dbReference type="NCBI Taxonomy" id="35525"/>
    <lineage>
        <taxon>Eukaryota</taxon>
        <taxon>Metazoa</taxon>
        <taxon>Ecdysozoa</taxon>
        <taxon>Arthropoda</taxon>
        <taxon>Crustacea</taxon>
        <taxon>Branchiopoda</taxon>
        <taxon>Diplostraca</taxon>
        <taxon>Cladocera</taxon>
        <taxon>Anomopoda</taxon>
        <taxon>Daphniidae</taxon>
        <taxon>Daphnia</taxon>
    </lineage>
</organism>
<dbReference type="EMBL" id="JAOYFB010000001">
    <property type="protein sequence ID" value="KAK4004419.1"/>
    <property type="molecule type" value="Genomic_DNA"/>
</dbReference>
<accession>A0ABQ9YUV2</accession>
<sequence length="180" mass="20938">MAESNYFSCDASSQDHVFSSFWSREFHRIERHLKQSDDLQMMLQLTSDLLHQLDRLRSSLLTAENGDFLKMKKANDLPYQHAIYLINQIKVKMDLIKRSRPATVPLGVLVQIEEQQPATKKPVDSGNFPKDVVCYLMKNVTSMFAKLMRLWQPPPVSILPLYYNQKIQTSGGYDEWFLHS</sequence>
<dbReference type="Proteomes" id="UP001234178">
    <property type="component" value="Unassembled WGS sequence"/>
</dbReference>
<evidence type="ECO:0000313" key="1">
    <source>
        <dbReference type="EMBL" id="KAK4004419.1"/>
    </source>
</evidence>
<gene>
    <name evidence="1" type="ORF">OUZ56_006152</name>
</gene>
<keyword evidence="2" id="KW-1185">Reference proteome</keyword>
<comment type="caution">
    <text evidence="1">The sequence shown here is derived from an EMBL/GenBank/DDBJ whole genome shotgun (WGS) entry which is preliminary data.</text>
</comment>
<proteinExistence type="predicted"/>
<reference evidence="1 2" key="1">
    <citation type="journal article" date="2023" name="Nucleic Acids Res.">
        <title>The hologenome of Daphnia magna reveals possible DNA methylation and microbiome-mediated evolution of the host genome.</title>
        <authorList>
            <person name="Chaturvedi A."/>
            <person name="Li X."/>
            <person name="Dhandapani V."/>
            <person name="Marshall H."/>
            <person name="Kissane S."/>
            <person name="Cuenca-Cambronero M."/>
            <person name="Asole G."/>
            <person name="Calvet F."/>
            <person name="Ruiz-Romero M."/>
            <person name="Marangio P."/>
            <person name="Guigo R."/>
            <person name="Rago D."/>
            <person name="Mirbahai L."/>
            <person name="Eastwood N."/>
            <person name="Colbourne J.K."/>
            <person name="Zhou J."/>
            <person name="Mallon E."/>
            <person name="Orsini L."/>
        </authorList>
    </citation>
    <scope>NUCLEOTIDE SEQUENCE [LARGE SCALE GENOMIC DNA]</scope>
    <source>
        <strain evidence="1">LRV0_1</strain>
    </source>
</reference>
<name>A0ABQ9YUV2_9CRUS</name>
<protein>
    <submittedName>
        <fullName evidence="1">Uncharacterized protein</fullName>
    </submittedName>
</protein>
<evidence type="ECO:0000313" key="2">
    <source>
        <dbReference type="Proteomes" id="UP001234178"/>
    </source>
</evidence>